<organism evidence="7 8">
    <name type="scientific">Dendroctonus ponderosae</name>
    <name type="common">Mountain pine beetle</name>
    <dbReference type="NCBI Taxonomy" id="77166"/>
    <lineage>
        <taxon>Eukaryota</taxon>
        <taxon>Metazoa</taxon>
        <taxon>Ecdysozoa</taxon>
        <taxon>Arthropoda</taxon>
        <taxon>Hexapoda</taxon>
        <taxon>Insecta</taxon>
        <taxon>Pterygota</taxon>
        <taxon>Neoptera</taxon>
        <taxon>Endopterygota</taxon>
        <taxon>Coleoptera</taxon>
        <taxon>Polyphaga</taxon>
        <taxon>Cucujiformia</taxon>
        <taxon>Curculionidae</taxon>
        <taxon>Scolytinae</taxon>
        <taxon>Dendroctonus</taxon>
    </lineage>
</organism>
<sequence>MGFKELANYVVFTNPVSKSLTSFVAGNTKSLPAPPTVTVITEKTPLWKLANEGGPFVRLAGIMGMTATILGAYGAHRTYPKDTADELKIMFDTANRYHFFHSLALLSVPLCKNPKIAGILFISGTILFSGTLYHRAFTGDDTFGKLTPIGGSILILAWLSMVLMSTNFICNSATI</sequence>
<evidence type="ECO:0000256" key="4">
    <source>
        <dbReference type="ARBA" id="ARBA00022989"/>
    </source>
</evidence>
<dbReference type="Proteomes" id="UP000019118">
    <property type="component" value="Unassembled WGS sequence"/>
</dbReference>
<keyword evidence="5 6" id="KW-0472">Membrane</keyword>
<comment type="subcellular location">
    <subcellularLocation>
        <location evidence="1">Membrane</location>
        <topology evidence="1">Multi-pass membrane protein</topology>
    </subcellularLocation>
</comment>
<evidence type="ECO:0000256" key="6">
    <source>
        <dbReference type="SAM" id="Phobius"/>
    </source>
</evidence>
<evidence type="ECO:0000313" key="7">
    <source>
        <dbReference type="EnsemblMetazoa" id="XP_019773361.1"/>
    </source>
</evidence>
<keyword evidence="8" id="KW-1185">Reference proteome</keyword>
<feature type="transmembrane region" description="Helical" evidence="6">
    <location>
        <begin position="56"/>
        <end position="75"/>
    </location>
</feature>
<reference evidence="7" key="2">
    <citation type="submission" date="2024-08" db="UniProtKB">
        <authorList>
            <consortium name="EnsemblMetazoa"/>
        </authorList>
    </citation>
    <scope>IDENTIFICATION</scope>
</reference>
<reference evidence="8" key="1">
    <citation type="journal article" date="2013" name="Genome Biol.">
        <title>Draft genome of the mountain pine beetle, Dendroctonus ponderosae Hopkins, a major forest pest.</title>
        <authorList>
            <person name="Keeling C.I."/>
            <person name="Yuen M.M."/>
            <person name="Liao N.Y."/>
            <person name="Docking T.R."/>
            <person name="Chan S.K."/>
            <person name="Taylor G.A."/>
            <person name="Palmquist D.L."/>
            <person name="Jackman S.D."/>
            <person name="Nguyen A."/>
            <person name="Li M."/>
            <person name="Henderson H."/>
            <person name="Janes J.K."/>
            <person name="Zhao Y."/>
            <person name="Pandoh P."/>
            <person name="Moore R."/>
            <person name="Sperling F.A."/>
            <person name="Huber D.P."/>
            <person name="Birol I."/>
            <person name="Jones S.J."/>
            <person name="Bohlmann J."/>
        </authorList>
    </citation>
    <scope>NUCLEOTIDE SEQUENCE</scope>
</reference>
<evidence type="ECO:0000256" key="1">
    <source>
        <dbReference type="ARBA" id="ARBA00004141"/>
    </source>
</evidence>
<dbReference type="GeneID" id="109546726"/>
<feature type="transmembrane region" description="Helical" evidence="6">
    <location>
        <begin position="149"/>
        <end position="170"/>
    </location>
</feature>
<proteinExistence type="inferred from homology"/>
<evidence type="ECO:0000256" key="5">
    <source>
        <dbReference type="ARBA" id="ARBA00023136"/>
    </source>
</evidence>
<evidence type="ECO:0000256" key="2">
    <source>
        <dbReference type="ARBA" id="ARBA00006208"/>
    </source>
</evidence>
<dbReference type="AlphaFoldDB" id="A0AAR5QJJ5"/>
<feature type="transmembrane region" description="Helical" evidence="6">
    <location>
        <begin position="116"/>
        <end position="137"/>
    </location>
</feature>
<accession>A0AAR5QJJ5</accession>
<evidence type="ECO:0008006" key="9">
    <source>
        <dbReference type="Google" id="ProtNLM"/>
    </source>
</evidence>
<comment type="similarity">
    <text evidence="2">Belongs to the TMEM256 family.</text>
</comment>
<dbReference type="Pfam" id="PF04241">
    <property type="entry name" value="DUF423"/>
    <property type="match status" value="1"/>
</dbReference>
<evidence type="ECO:0000256" key="3">
    <source>
        <dbReference type="ARBA" id="ARBA00022692"/>
    </source>
</evidence>
<dbReference type="RefSeq" id="XP_019773361.1">
    <property type="nucleotide sequence ID" value="XM_019917802.2"/>
</dbReference>
<dbReference type="InterPro" id="IPR006696">
    <property type="entry name" value="DUF423"/>
</dbReference>
<protein>
    <recommendedName>
        <fullName evidence="9">DUF423 domain-containing protein</fullName>
    </recommendedName>
</protein>
<dbReference type="KEGG" id="dpa:109546726"/>
<keyword evidence="3 6" id="KW-0812">Transmembrane</keyword>
<name>A0AAR5QJJ5_DENPD</name>
<evidence type="ECO:0000313" key="8">
    <source>
        <dbReference type="Proteomes" id="UP000019118"/>
    </source>
</evidence>
<dbReference type="EnsemblMetazoa" id="XM_019917802.1">
    <property type="protein sequence ID" value="XP_019773361.1"/>
    <property type="gene ID" value="LOC109546726"/>
</dbReference>
<keyword evidence="4 6" id="KW-1133">Transmembrane helix</keyword>
<dbReference type="PANTHER" id="PTHR43461">
    <property type="entry name" value="TRANSMEMBRANE PROTEIN 256"/>
    <property type="match status" value="1"/>
</dbReference>
<dbReference type="GO" id="GO:0016020">
    <property type="term" value="C:membrane"/>
    <property type="evidence" value="ECO:0007669"/>
    <property type="project" value="UniProtKB-SubCell"/>
</dbReference>
<dbReference type="PANTHER" id="PTHR43461:SF1">
    <property type="entry name" value="TRANSMEMBRANE PROTEIN 256"/>
    <property type="match status" value="1"/>
</dbReference>